<dbReference type="InterPro" id="IPR036188">
    <property type="entry name" value="FAD/NAD-bd_sf"/>
</dbReference>
<comment type="catalytic activity">
    <reaction evidence="14">
        <text>a 4-hydroxy-3-(all-trans-polyprenyl)benzoate + 2 reduced [2Fe-2S]-[ferredoxin] + O2 + 2 H(+) = a 3,4-dihydroxy-5-(all-trans-polyprenyl)benzoate + 2 oxidized [2Fe-2S]-[ferredoxin] + H2O</text>
        <dbReference type="Rhea" id="RHEA:81195"/>
        <dbReference type="Rhea" id="RHEA-COMP:9514"/>
        <dbReference type="Rhea" id="RHEA-COMP:10000"/>
        <dbReference type="Rhea" id="RHEA-COMP:10001"/>
        <dbReference type="Rhea" id="RHEA-COMP:10930"/>
        <dbReference type="ChEBI" id="CHEBI:15377"/>
        <dbReference type="ChEBI" id="CHEBI:15378"/>
        <dbReference type="ChEBI" id="CHEBI:15379"/>
        <dbReference type="ChEBI" id="CHEBI:33737"/>
        <dbReference type="ChEBI" id="CHEBI:33738"/>
        <dbReference type="ChEBI" id="CHEBI:64694"/>
        <dbReference type="ChEBI" id="CHEBI:78396"/>
        <dbReference type="EC" id="1.14.15.45"/>
    </reaction>
</comment>
<dbReference type="Proteomes" id="UP000515156">
    <property type="component" value="Chromosome 9"/>
</dbReference>
<dbReference type="CTD" id="51004"/>
<keyword evidence="16" id="KW-1185">Reference proteome</keyword>
<dbReference type="GO" id="GO:0031314">
    <property type="term" value="C:extrinsic component of mitochondrial inner membrane"/>
    <property type="evidence" value="ECO:0007669"/>
    <property type="project" value="UniProtKB-UniRule"/>
</dbReference>
<keyword evidence="4 14" id="KW-0831">Ubiquinone biosynthesis</keyword>
<keyword evidence="12 14" id="KW-0472">Membrane</keyword>
<keyword evidence="3 14" id="KW-0285">Flavoprotein</keyword>
<keyword evidence="10 14" id="KW-0333">Golgi apparatus</keyword>
<dbReference type="InterPro" id="IPR000689">
    <property type="entry name" value="UbQ_mOase_COQ6"/>
</dbReference>
<keyword evidence="13 14" id="KW-0966">Cell projection</keyword>
<comment type="pathway">
    <text evidence="14">Cofactor biosynthesis; ubiquinone biosynthesis.</text>
</comment>
<dbReference type="PANTHER" id="PTHR43876">
    <property type="entry name" value="UBIQUINONE BIOSYNTHESIS MONOOXYGENASE COQ6, MITOCHONDRIAL"/>
    <property type="match status" value="1"/>
</dbReference>
<dbReference type="GO" id="GO:0005794">
    <property type="term" value="C:Golgi apparatus"/>
    <property type="evidence" value="ECO:0007669"/>
    <property type="project" value="UniProtKB-SubCell"/>
</dbReference>
<keyword evidence="7" id="KW-0809">Transit peptide</keyword>
<dbReference type="InterPro" id="IPR002938">
    <property type="entry name" value="FAD-bd"/>
</dbReference>
<dbReference type="InterPro" id="IPR018168">
    <property type="entry name" value="Ubi_Hdrlase_CS"/>
</dbReference>
<comment type="catalytic activity">
    <reaction evidence="14">
        <text>a 2-methoxy-6-(all-trans-polyprenyl)phenol + 2 reduced [2Fe-2S]-[ferredoxin] + O2 + 2 H(+) = a 2-methoxy-6-(all-trans-polyprenyl)benzene-1,4-diol + 2 oxidized [2Fe-2S]-[ferredoxin] + H2O</text>
        <dbReference type="Rhea" id="RHEA:81183"/>
        <dbReference type="Rhea" id="RHEA-COMP:9551"/>
        <dbReference type="Rhea" id="RHEA-COMP:10000"/>
        <dbReference type="Rhea" id="RHEA-COMP:10001"/>
        <dbReference type="Rhea" id="RHEA-COMP:10858"/>
        <dbReference type="ChEBI" id="CHEBI:15377"/>
        <dbReference type="ChEBI" id="CHEBI:15378"/>
        <dbReference type="ChEBI" id="CHEBI:15379"/>
        <dbReference type="ChEBI" id="CHEBI:33737"/>
        <dbReference type="ChEBI" id="CHEBI:33738"/>
        <dbReference type="ChEBI" id="CHEBI:62731"/>
        <dbReference type="ChEBI" id="CHEBI:84166"/>
        <dbReference type="EC" id="1.14.15.46"/>
    </reaction>
</comment>
<evidence type="ECO:0000256" key="2">
    <source>
        <dbReference type="ARBA" id="ARBA00005349"/>
    </source>
</evidence>
<protein>
    <recommendedName>
        <fullName evidence="14">Ubiquinone biosynthesis monooxygenase COQ6, mitochondrial</fullName>
        <ecNumber evidence="14">1.14.15.45</ecNumber>
    </recommendedName>
    <alternativeName>
        <fullName evidence="14">2-methoxy-6-polyprenolphenol 4-hydroxylase</fullName>
    </alternativeName>
    <alternativeName>
        <fullName evidence="14">Coenzyme Q10 monooxygenase 6</fullName>
        <ecNumber evidence="14">1.14.15.46</ecNumber>
    </alternativeName>
</protein>
<evidence type="ECO:0000256" key="4">
    <source>
        <dbReference type="ARBA" id="ARBA00022688"/>
    </source>
</evidence>
<accession>A0A6P7Z3Q0</accession>
<comment type="function">
    <text evidence="14">FAD-dependent monooxygenase required for two non-consecutive steps during ubiquinone biosynthesis. Required for the C5-ring hydroxylation during ubiquinone biosynthesis by catalyzing the hydroxylation of 4-hydroxy-3-(all-trans-polyprenyl)benzoic acid to 3,4-dihydroxy-5-(all-trans-polyprenyl)benzoic acid. Also acts downstream of coq4, for the C1-hydroxylation during ubiquinone biosynthesis by catalyzing the hydroxylation of 2-methoxy-6-(all-trans-polyprenyl)phenol to 2-methoxy-6-(all-trans-polyprenyl)benzene-1,4-diol. The electrons required for the hydroxylation reaction are funneled indirectly to coq6 from NADPH via a ferredoxin/ferredoxin reductase system.</text>
</comment>
<dbReference type="GO" id="GO:0106364">
    <property type="term" value="F:4-hydroxy-3-all-trans-polyprenylbenzoate oxygenase activity"/>
    <property type="evidence" value="ECO:0007669"/>
    <property type="project" value="UniProtKB-EC"/>
</dbReference>
<dbReference type="GO" id="GO:0120538">
    <property type="term" value="F:2-methoxy-6-polyprenolphenol 4-hydroxylase activity"/>
    <property type="evidence" value="ECO:0007669"/>
    <property type="project" value="UniProtKB-EC"/>
</dbReference>
<dbReference type="EC" id="1.14.15.46" evidence="14"/>
<name>A0A6P7Z3Q0_9AMPH</name>
<dbReference type="AlphaFoldDB" id="A0A6P7Z3Q0"/>
<dbReference type="KEGG" id="muo:115477552"/>
<dbReference type="Pfam" id="PF01494">
    <property type="entry name" value="FAD_binding_3"/>
    <property type="match status" value="1"/>
</dbReference>
<dbReference type="GO" id="GO:0016712">
    <property type="term" value="F:oxidoreductase activity, acting on paired donors, with incorporation or reduction of molecular oxygen, reduced flavin or flavoprotein as one donor, and incorporation of one atom of oxygen"/>
    <property type="evidence" value="ECO:0007669"/>
    <property type="project" value="UniProtKB-UniRule"/>
</dbReference>
<dbReference type="PROSITE" id="PS01304">
    <property type="entry name" value="UBIH"/>
    <property type="match status" value="1"/>
</dbReference>
<evidence type="ECO:0000256" key="1">
    <source>
        <dbReference type="ARBA" id="ARBA00001974"/>
    </source>
</evidence>
<comment type="cofactor">
    <cofactor evidence="1 14">
        <name>FAD</name>
        <dbReference type="ChEBI" id="CHEBI:57692"/>
    </cofactor>
</comment>
<keyword evidence="11 14" id="KW-0496">Mitochondrion</keyword>
<evidence type="ECO:0000256" key="14">
    <source>
        <dbReference type="HAMAP-Rule" id="MF_03193"/>
    </source>
</evidence>
<gene>
    <name evidence="14 17" type="primary">COQ6</name>
</gene>
<evidence type="ECO:0000259" key="15">
    <source>
        <dbReference type="Pfam" id="PF01494"/>
    </source>
</evidence>
<evidence type="ECO:0000256" key="3">
    <source>
        <dbReference type="ARBA" id="ARBA00022630"/>
    </source>
</evidence>
<dbReference type="FunCoup" id="A0A6P7Z3Q0">
    <property type="interactions" value="1154"/>
</dbReference>
<comment type="subunit">
    <text evidence="14">Component of a multi-subunit COQ enzyme complex, composed of at least COQ3, COQ4, COQ5, COQ6, COQ7 and COQ9. Interacts with COQ8B and COQ7.</text>
</comment>
<keyword evidence="6 14" id="KW-0274">FAD</keyword>
<proteinExistence type="inferred from homology"/>
<evidence type="ECO:0000313" key="16">
    <source>
        <dbReference type="Proteomes" id="UP000515156"/>
    </source>
</evidence>
<evidence type="ECO:0000256" key="10">
    <source>
        <dbReference type="ARBA" id="ARBA00023034"/>
    </source>
</evidence>
<organism evidence="16 17">
    <name type="scientific">Microcaecilia unicolor</name>
    <dbReference type="NCBI Taxonomy" id="1415580"/>
    <lineage>
        <taxon>Eukaryota</taxon>
        <taxon>Metazoa</taxon>
        <taxon>Chordata</taxon>
        <taxon>Craniata</taxon>
        <taxon>Vertebrata</taxon>
        <taxon>Euteleostomi</taxon>
        <taxon>Amphibia</taxon>
        <taxon>Gymnophiona</taxon>
        <taxon>Siphonopidae</taxon>
        <taxon>Microcaecilia</taxon>
    </lineage>
</organism>
<dbReference type="InParanoid" id="A0A6P7Z3Q0"/>
<evidence type="ECO:0000256" key="6">
    <source>
        <dbReference type="ARBA" id="ARBA00022827"/>
    </source>
</evidence>
<keyword evidence="9 14" id="KW-0503">Monooxygenase</keyword>
<evidence type="ECO:0000256" key="5">
    <source>
        <dbReference type="ARBA" id="ARBA00022792"/>
    </source>
</evidence>
<comment type="subcellular location">
    <subcellularLocation>
        <location evidence="14">Mitochondrion inner membrane</location>
        <topology evidence="14">Peripheral membrane protein</topology>
        <orientation evidence="14">Matrix side</orientation>
    </subcellularLocation>
    <subcellularLocation>
        <location evidence="14">Golgi apparatus</location>
    </subcellularLocation>
    <subcellularLocation>
        <location evidence="14">Cell projection</location>
    </subcellularLocation>
    <text evidence="14">Localizes to cell processes and Golgi apparatus in podocytes.</text>
</comment>
<evidence type="ECO:0000256" key="12">
    <source>
        <dbReference type="ARBA" id="ARBA00023136"/>
    </source>
</evidence>
<evidence type="ECO:0000256" key="8">
    <source>
        <dbReference type="ARBA" id="ARBA00023002"/>
    </source>
</evidence>
<dbReference type="UniPathway" id="UPA00232"/>
<evidence type="ECO:0000256" key="9">
    <source>
        <dbReference type="ARBA" id="ARBA00023033"/>
    </source>
</evidence>
<comment type="similarity">
    <text evidence="2 14">Belongs to the UbiH/COQ6 family.</text>
</comment>
<dbReference type="InterPro" id="IPR051205">
    <property type="entry name" value="UbiH/COQ6_monooxygenase"/>
</dbReference>
<dbReference type="HAMAP" id="MF_03193">
    <property type="entry name" value="COQ6_monooxygenase"/>
    <property type="match status" value="1"/>
</dbReference>
<dbReference type="EC" id="1.14.15.45" evidence="14"/>
<evidence type="ECO:0000256" key="11">
    <source>
        <dbReference type="ARBA" id="ARBA00023128"/>
    </source>
</evidence>
<dbReference type="Gene3D" id="3.50.50.60">
    <property type="entry name" value="FAD/NAD(P)-binding domain"/>
    <property type="match status" value="2"/>
</dbReference>
<dbReference type="NCBIfam" id="TIGR01989">
    <property type="entry name" value="COQ6"/>
    <property type="match status" value="1"/>
</dbReference>
<keyword evidence="8 14" id="KW-0560">Oxidoreductase</keyword>
<evidence type="ECO:0000313" key="17">
    <source>
        <dbReference type="RefSeq" id="XP_030070359.1"/>
    </source>
</evidence>
<keyword evidence="17" id="KW-0830">Ubiquinone</keyword>
<dbReference type="InterPro" id="IPR010971">
    <property type="entry name" value="UbiH/COQ6"/>
</dbReference>
<dbReference type="GeneID" id="115477552"/>
<reference evidence="17" key="1">
    <citation type="submission" date="2025-08" db="UniProtKB">
        <authorList>
            <consortium name="RefSeq"/>
        </authorList>
    </citation>
    <scope>IDENTIFICATION</scope>
</reference>
<dbReference type="GO" id="GO:0042995">
    <property type="term" value="C:cell projection"/>
    <property type="evidence" value="ECO:0007669"/>
    <property type="project" value="UniProtKB-SubCell"/>
</dbReference>
<evidence type="ECO:0000256" key="13">
    <source>
        <dbReference type="ARBA" id="ARBA00023273"/>
    </source>
</evidence>
<evidence type="ECO:0000256" key="7">
    <source>
        <dbReference type="ARBA" id="ARBA00022946"/>
    </source>
</evidence>
<dbReference type="GO" id="GO:0071949">
    <property type="term" value="F:FAD binding"/>
    <property type="evidence" value="ECO:0007669"/>
    <property type="project" value="InterPro"/>
</dbReference>
<dbReference type="FunFam" id="3.50.50.60:FF:000086">
    <property type="entry name" value="Ubiquinone biosynthesis monooxygenase COQ6, mitochondrial"/>
    <property type="match status" value="1"/>
</dbReference>
<sequence length="464" mass="51376">MSWFKARWVFSGRVLRVAAYPRRCSSSGRDFYDVVISGGGMVGTAMACALGYDPHFSNMRILLLEAGHKKVIDQLPQGYSNRVSAITPGSTALLNRFGAWDHVCNMRVKPFRRMQVWDGCSDAMITFDKEGLEDMGYIVENDVIAAALTRQLEALPKQVEVFYRCRAVGYTWPRPYHIAEANPWVQIELADGRSIQTKLLIGADGQNSIVRAAAYIQNIQWNYDQVALVATLHLSEATENNVAWQRFLPSGPIALLPLSDTCSSLVWSTSTGHAAELLSMDDERFVDTVNSAFWSNDSHSEFIDSAGSLFQSAISLLMPSGYSARQLPPSVAKVDPKSRAMFPLGMGHATEYIRHRVALIGDAAHRVHPLAGQGVNMGFGDVATLSHCLSQVAFIGKDLGSIRHLLAYETERQRHNLMLMAAIDLLKRLYSTKEAPFVLLRTLGLQATNLFSPVKEQIMTFASN</sequence>
<dbReference type="PANTHER" id="PTHR43876:SF7">
    <property type="entry name" value="UBIQUINONE BIOSYNTHESIS MONOOXYGENASE COQ6, MITOCHONDRIAL"/>
    <property type="match status" value="1"/>
</dbReference>
<dbReference type="SUPFAM" id="SSF51905">
    <property type="entry name" value="FAD/NAD(P)-binding domain"/>
    <property type="match status" value="1"/>
</dbReference>
<dbReference type="PRINTS" id="PR00420">
    <property type="entry name" value="RNGMNOXGNASE"/>
</dbReference>
<feature type="domain" description="FAD-binding" evidence="15">
    <location>
        <begin position="332"/>
        <end position="415"/>
    </location>
</feature>
<dbReference type="NCBIfam" id="TIGR01988">
    <property type="entry name" value="Ubi-OHases"/>
    <property type="match status" value="1"/>
</dbReference>
<dbReference type="RefSeq" id="XP_030070359.1">
    <property type="nucleotide sequence ID" value="XM_030214499.1"/>
</dbReference>
<keyword evidence="5 14" id="KW-0999">Mitochondrion inner membrane</keyword>
<dbReference type="FunFam" id="3.30.9.10:FF:000111">
    <property type="entry name" value="Ubiquinone biosynthesis monooxygenase COQ6, mitochondrial"/>
    <property type="match status" value="1"/>
</dbReference>
<dbReference type="FunFam" id="3.50.50.60:FF:000066">
    <property type="entry name" value="Ubiquinone biosynthesis monooxygenase COQ6, mitochondrial"/>
    <property type="match status" value="1"/>
</dbReference>
<dbReference type="OrthoDB" id="683240at2759"/>